<sequence>VLVPYVDKLLKLENSSIGKVVGKRLRDLDVFELELEVAVEGTMNEGEEVGSLSKNVVSELLKKLMVLSFKHLESYPKAGRLDESFENLVLNTRKLNVSQVCTYPENCGVKFASKLLDIYLSGNNPQVTM</sequence>
<keyword evidence="2" id="KW-1185">Reference proteome</keyword>
<dbReference type="EMBL" id="KB870808">
    <property type="protein sequence ID" value="EOA26315.1"/>
    <property type="molecule type" value="Genomic_DNA"/>
</dbReference>
<accession>R0HM61</accession>
<organism evidence="1 2">
    <name type="scientific">Capsella rubella</name>
    <dbReference type="NCBI Taxonomy" id="81985"/>
    <lineage>
        <taxon>Eukaryota</taxon>
        <taxon>Viridiplantae</taxon>
        <taxon>Streptophyta</taxon>
        <taxon>Embryophyta</taxon>
        <taxon>Tracheophyta</taxon>
        <taxon>Spermatophyta</taxon>
        <taxon>Magnoliopsida</taxon>
        <taxon>eudicotyledons</taxon>
        <taxon>Gunneridae</taxon>
        <taxon>Pentapetalae</taxon>
        <taxon>rosids</taxon>
        <taxon>malvids</taxon>
        <taxon>Brassicales</taxon>
        <taxon>Brassicaceae</taxon>
        <taxon>Camelineae</taxon>
        <taxon>Capsella</taxon>
    </lineage>
</organism>
<gene>
    <name evidence="1" type="ORF">CARUB_v10025129mg</name>
</gene>
<protein>
    <submittedName>
        <fullName evidence="1">Uncharacterized protein</fullName>
    </submittedName>
</protein>
<dbReference type="STRING" id="81985.R0HM61"/>
<dbReference type="Proteomes" id="UP000029121">
    <property type="component" value="Unassembled WGS sequence"/>
</dbReference>
<name>R0HM61_9BRAS</name>
<evidence type="ECO:0000313" key="2">
    <source>
        <dbReference type="Proteomes" id="UP000029121"/>
    </source>
</evidence>
<proteinExistence type="predicted"/>
<dbReference type="AlphaFoldDB" id="R0HM61"/>
<evidence type="ECO:0000313" key="1">
    <source>
        <dbReference type="EMBL" id="EOA26315.1"/>
    </source>
</evidence>
<reference evidence="2" key="1">
    <citation type="journal article" date="2013" name="Nat. Genet.">
        <title>The Capsella rubella genome and the genomic consequences of rapid mating system evolution.</title>
        <authorList>
            <person name="Slotte T."/>
            <person name="Hazzouri K.M."/>
            <person name="Agren J.A."/>
            <person name="Koenig D."/>
            <person name="Maumus F."/>
            <person name="Guo Y.L."/>
            <person name="Steige K."/>
            <person name="Platts A.E."/>
            <person name="Escobar J.S."/>
            <person name="Newman L.K."/>
            <person name="Wang W."/>
            <person name="Mandakova T."/>
            <person name="Vello E."/>
            <person name="Smith L.M."/>
            <person name="Henz S.R."/>
            <person name="Steffen J."/>
            <person name="Takuno S."/>
            <person name="Brandvain Y."/>
            <person name="Coop G."/>
            <person name="Andolfatto P."/>
            <person name="Hu T.T."/>
            <person name="Blanchette M."/>
            <person name="Clark R.M."/>
            <person name="Quesneville H."/>
            <person name="Nordborg M."/>
            <person name="Gaut B.S."/>
            <person name="Lysak M.A."/>
            <person name="Jenkins J."/>
            <person name="Grimwood J."/>
            <person name="Chapman J."/>
            <person name="Prochnik S."/>
            <person name="Shu S."/>
            <person name="Rokhsar D."/>
            <person name="Schmutz J."/>
            <person name="Weigel D."/>
            <person name="Wright S.I."/>
        </authorList>
    </citation>
    <scope>NUCLEOTIDE SEQUENCE [LARGE SCALE GENOMIC DNA]</scope>
    <source>
        <strain evidence="2">cv. Monte Gargano</strain>
    </source>
</reference>
<feature type="non-terminal residue" evidence="1">
    <location>
        <position position="1"/>
    </location>
</feature>
<dbReference type="eggNOG" id="KOG2434">
    <property type="taxonomic scope" value="Eukaryota"/>
</dbReference>